<dbReference type="InterPro" id="IPR041058">
    <property type="entry name" value="FucT_N"/>
</dbReference>
<accession>A0A5M9HD18</accession>
<dbReference type="EMBL" id="VWNE01000007">
    <property type="protein sequence ID" value="KAA8484630.1"/>
    <property type="molecule type" value="Genomic_DNA"/>
</dbReference>
<dbReference type="AlphaFoldDB" id="A0A5M9HD18"/>
<keyword evidence="2" id="KW-0328">Glycosyltransferase</keyword>
<proteinExistence type="inferred from homology"/>
<keyword evidence="3" id="KW-0808">Transferase</keyword>
<comment type="caution">
    <text evidence="6">The sequence shown here is derived from an EMBL/GenBank/DDBJ whole genome shotgun (WGS) entry which is preliminary data.</text>
</comment>
<feature type="domain" description="Fucosyltransferase C-terminal" evidence="4">
    <location>
        <begin position="156"/>
        <end position="289"/>
    </location>
</feature>
<name>A0A5M9HD18_9SPHI</name>
<organism evidence="6 7">
    <name type="scientific">Arcticibacter tournemirensis</name>
    <dbReference type="NCBI Taxonomy" id="699437"/>
    <lineage>
        <taxon>Bacteria</taxon>
        <taxon>Pseudomonadati</taxon>
        <taxon>Bacteroidota</taxon>
        <taxon>Sphingobacteriia</taxon>
        <taxon>Sphingobacteriales</taxon>
        <taxon>Sphingobacteriaceae</taxon>
        <taxon>Arcticibacter</taxon>
    </lineage>
</organism>
<dbReference type="OrthoDB" id="9791032at2"/>
<evidence type="ECO:0000259" key="4">
    <source>
        <dbReference type="Pfam" id="PF00852"/>
    </source>
</evidence>
<evidence type="ECO:0000256" key="3">
    <source>
        <dbReference type="ARBA" id="ARBA00022679"/>
    </source>
</evidence>
<dbReference type="Pfam" id="PF18025">
    <property type="entry name" value="FucT_N"/>
    <property type="match status" value="1"/>
</dbReference>
<dbReference type="PANTHER" id="PTHR11929">
    <property type="entry name" value="ALPHA- 1,3 -FUCOSYLTRANSFERASE"/>
    <property type="match status" value="1"/>
</dbReference>
<keyword evidence="7" id="KW-1185">Reference proteome</keyword>
<evidence type="ECO:0000256" key="2">
    <source>
        <dbReference type="ARBA" id="ARBA00022676"/>
    </source>
</evidence>
<dbReference type="GO" id="GO:0016020">
    <property type="term" value="C:membrane"/>
    <property type="evidence" value="ECO:0007669"/>
    <property type="project" value="InterPro"/>
</dbReference>
<gene>
    <name evidence="6" type="ORF">F1649_05495</name>
</gene>
<protein>
    <submittedName>
        <fullName evidence="6">Uncharacterized protein</fullName>
    </submittedName>
</protein>
<dbReference type="InterPro" id="IPR038577">
    <property type="entry name" value="GT10-like_C_sf"/>
</dbReference>
<dbReference type="Gene3D" id="3.40.50.11660">
    <property type="entry name" value="Glycosyl transferase family 10, C-terminal domain"/>
    <property type="match status" value="1"/>
</dbReference>
<dbReference type="PANTHER" id="PTHR11929:SF194">
    <property type="entry name" value="ALPHA-(1,3)-FUCOSYLTRANSFERASE 10"/>
    <property type="match status" value="1"/>
</dbReference>
<evidence type="ECO:0000313" key="6">
    <source>
        <dbReference type="EMBL" id="KAA8484630.1"/>
    </source>
</evidence>
<dbReference type="Proteomes" id="UP000322918">
    <property type="component" value="Unassembled WGS sequence"/>
</dbReference>
<dbReference type="SUPFAM" id="SSF53756">
    <property type="entry name" value="UDP-Glycosyltransferase/glycogen phosphorylase"/>
    <property type="match status" value="1"/>
</dbReference>
<evidence type="ECO:0000259" key="5">
    <source>
        <dbReference type="Pfam" id="PF18025"/>
    </source>
</evidence>
<reference evidence="6 7" key="1">
    <citation type="submission" date="2019-09" db="EMBL/GenBank/DDBJ databases">
        <title>Pararcticibacter amylolyticus gen. nov., sp. nov., isolated from a rottenly hemp rope, and reclassification of Pedobacter tournemirensis as Pararcticibacter tournemirensis comb. nov.</title>
        <authorList>
            <person name="Cai Y."/>
        </authorList>
    </citation>
    <scope>NUCLEOTIDE SEQUENCE [LARGE SCALE GENOMIC DNA]</scope>
    <source>
        <strain evidence="6 7">TF5-37.2-LB10</strain>
    </source>
</reference>
<dbReference type="Pfam" id="PF00852">
    <property type="entry name" value="Glyco_transf_10"/>
    <property type="match status" value="1"/>
</dbReference>
<comment type="similarity">
    <text evidence="1">Belongs to the glycosyltransferase 10 family.</text>
</comment>
<sequence length="316" mass="36543">MRKIKETIHLLRGYSKDKELCKGSPVKLFNFCNIKKPEDVWFYNFIHSEFPDKLSSKKEIAVFSVYGTRSKIKLNRSPVKLFFTSENIDNYSEYSDHCLAEVDLVLGFEHLQEQNYLRFPLWILYFIPSALNPQMIRKAVYNMSHFNHDDISSRKFCCMVCSHDGDGARPAIYHSLSEIEKVDSGGSYLNNTNDLKELCADDKRLFLTRYKFNICPENSDGDGYVTEKLFEAINSGCIPIYMGSNNNPEPNVINKDAVLFYSGPESLESLKKQVAELHSNEKLYREFISQERFLPTAAEFVLDTISELKKRIDLLL</sequence>
<dbReference type="RefSeq" id="WP_141816919.1">
    <property type="nucleotide sequence ID" value="NZ_VFPL01000002.1"/>
</dbReference>
<feature type="domain" description="Alpha-(1,3)-fucosyltransferase FucT N-terminal" evidence="5">
    <location>
        <begin position="26"/>
        <end position="125"/>
    </location>
</feature>
<dbReference type="InterPro" id="IPR001503">
    <property type="entry name" value="Glyco_trans_10"/>
</dbReference>
<evidence type="ECO:0000256" key="1">
    <source>
        <dbReference type="ARBA" id="ARBA00008919"/>
    </source>
</evidence>
<dbReference type="InterPro" id="IPR055270">
    <property type="entry name" value="Glyco_tran_10_C"/>
</dbReference>
<evidence type="ECO:0000313" key="7">
    <source>
        <dbReference type="Proteomes" id="UP000322918"/>
    </source>
</evidence>
<dbReference type="GO" id="GO:0008417">
    <property type="term" value="F:fucosyltransferase activity"/>
    <property type="evidence" value="ECO:0007669"/>
    <property type="project" value="InterPro"/>
</dbReference>